<keyword evidence="1" id="KW-0378">Hydrolase</keyword>
<protein>
    <submittedName>
        <fullName evidence="1">Glycosyl hydrolase family 49</fullName>
    </submittedName>
</protein>
<evidence type="ECO:0000313" key="1">
    <source>
        <dbReference type="EMBL" id="TWU38395.1"/>
    </source>
</evidence>
<dbReference type="SUPFAM" id="SSF51126">
    <property type="entry name" value="Pectin lyase-like"/>
    <property type="match status" value="1"/>
</dbReference>
<dbReference type="Proteomes" id="UP000319143">
    <property type="component" value="Unassembled WGS sequence"/>
</dbReference>
<dbReference type="GO" id="GO:0016787">
    <property type="term" value="F:hydrolase activity"/>
    <property type="evidence" value="ECO:0007669"/>
    <property type="project" value="UniProtKB-KW"/>
</dbReference>
<keyword evidence="2" id="KW-1185">Reference proteome</keyword>
<dbReference type="EMBL" id="SJPV01000004">
    <property type="protein sequence ID" value="TWU38395.1"/>
    <property type="molecule type" value="Genomic_DNA"/>
</dbReference>
<name>A0A5C6DQ86_9BACT</name>
<proteinExistence type="predicted"/>
<evidence type="ECO:0000313" key="2">
    <source>
        <dbReference type="Proteomes" id="UP000319143"/>
    </source>
</evidence>
<organism evidence="1 2">
    <name type="scientific">Novipirellula artificiosorum</name>
    <dbReference type="NCBI Taxonomy" id="2528016"/>
    <lineage>
        <taxon>Bacteria</taxon>
        <taxon>Pseudomonadati</taxon>
        <taxon>Planctomycetota</taxon>
        <taxon>Planctomycetia</taxon>
        <taxon>Pirellulales</taxon>
        <taxon>Pirellulaceae</taxon>
        <taxon>Novipirellula</taxon>
    </lineage>
</organism>
<dbReference type="RefSeq" id="WP_197231314.1">
    <property type="nucleotide sequence ID" value="NZ_SJPV01000004.1"/>
</dbReference>
<accession>A0A5C6DQ86</accession>
<dbReference type="InterPro" id="IPR011050">
    <property type="entry name" value="Pectin_lyase_fold/virulence"/>
</dbReference>
<dbReference type="Gene3D" id="2.160.20.10">
    <property type="entry name" value="Single-stranded right-handed beta-helix, Pectin lyase-like"/>
    <property type="match status" value="1"/>
</dbReference>
<sequence>MHRFLAFFVVLTFTFCTPCHGERRSLDPKIDSVEQLRTHYSGEILLEGNKLTFKRSGVIAFDQSNRGFIWNVPPSITHVVVGDGVMVDGALHLHGDCLIEGVNREHSGFFGTYHQAWPQNHDIKAYKICTIQGFGDGTITVRNLTFKNPRGFFIRGGDSPVHLSQCDFLETRPGYHNHSDGFEGGPGSTIDQCHFDVGDDVIKVYNDVTVTHTTIVMGINSVPIQFGWGSYGSGAKGIFRNVKIYGNVGRGPAGATLVARAGRYEKSVVLEDCSIDTPNGALFHLHPEAADSLIQVTIKGTPIRIKAFGPISTETRITINGAPYAPDTKQTRWDYPLAKPVGCSRALPIMRRDAQPSDEPILRW</sequence>
<reference evidence="1 2" key="1">
    <citation type="submission" date="2019-02" db="EMBL/GenBank/DDBJ databases">
        <title>Deep-cultivation of Planctomycetes and their phenomic and genomic characterization uncovers novel biology.</title>
        <authorList>
            <person name="Wiegand S."/>
            <person name="Jogler M."/>
            <person name="Boedeker C."/>
            <person name="Pinto D."/>
            <person name="Vollmers J."/>
            <person name="Rivas-Marin E."/>
            <person name="Kohn T."/>
            <person name="Peeters S.H."/>
            <person name="Heuer A."/>
            <person name="Rast P."/>
            <person name="Oberbeckmann S."/>
            <person name="Bunk B."/>
            <person name="Jeske O."/>
            <person name="Meyerdierks A."/>
            <person name="Storesund J.E."/>
            <person name="Kallscheuer N."/>
            <person name="Luecker S."/>
            <person name="Lage O.M."/>
            <person name="Pohl T."/>
            <person name="Merkel B.J."/>
            <person name="Hornburger P."/>
            <person name="Mueller R.-W."/>
            <person name="Bruemmer F."/>
            <person name="Labrenz M."/>
            <person name="Spormann A.M."/>
            <person name="Op Den Camp H."/>
            <person name="Overmann J."/>
            <person name="Amann R."/>
            <person name="Jetten M.S.M."/>
            <person name="Mascher T."/>
            <person name="Medema M.H."/>
            <person name="Devos D.P."/>
            <person name="Kaster A.-K."/>
            <person name="Ovreas L."/>
            <person name="Rohde M."/>
            <person name="Galperin M.Y."/>
            <person name="Jogler C."/>
        </authorList>
    </citation>
    <scope>NUCLEOTIDE SEQUENCE [LARGE SCALE GENOMIC DNA]</scope>
    <source>
        <strain evidence="1 2">Poly41</strain>
    </source>
</reference>
<dbReference type="AlphaFoldDB" id="A0A5C6DQ86"/>
<comment type="caution">
    <text evidence="1">The sequence shown here is derived from an EMBL/GenBank/DDBJ whole genome shotgun (WGS) entry which is preliminary data.</text>
</comment>
<gene>
    <name evidence="1" type="ORF">Poly41_28710</name>
</gene>
<dbReference type="InterPro" id="IPR012334">
    <property type="entry name" value="Pectin_lyas_fold"/>
</dbReference>